<organism evidence="3 4">
    <name type="scientific">Sphingomonas melonis TY</name>
    <dbReference type="NCBI Taxonomy" id="621456"/>
    <lineage>
        <taxon>Bacteria</taxon>
        <taxon>Pseudomonadati</taxon>
        <taxon>Pseudomonadota</taxon>
        <taxon>Alphaproteobacteria</taxon>
        <taxon>Sphingomonadales</taxon>
        <taxon>Sphingomonadaceae</taxon>
        <taxon>Sphingomonas</taxon>
    </lineage>
</organism>
<dbReference type="Pfam" id="PF00534">
    <property type="entry name" value="Glycos_transf_1"/>
    <property type="match status" value="1"/>
</dbReference>
<dbReference type="KEGG" id="smy:BJP26_13990"/>
<protein>
    <submittedName>
        <fullName evidence="3">Glycosyltransferase WbuB</fullName>
    </submittedName>
</protein>
<dbReference type="InterPro" id="IPR050194">
    <property type="entry name" value="Glycosyltransferase_grp1"/>
</dbReference>
<dbReference type="PANTHER" id="PTHR45947:SF3">
    <property type="entry name" value="SULFOQUINOVOSYL TRANSFERASE SQD2"/>
    <property type="match status" value="1"/>
</dbReference>
<evidence type="ECO:0000313" key="3">
    <source>
        <dbReference type="EMBL" id="KZB94999.1"/>
    </source>
</evidence>
<dbReference type="SUPFAM" id="SSF53756">
    <property type="entry name" value="UDP-Glycosyltransferase/glycogen phosphorylase"/>
    <property type="match status" value="1"/>
</dbReference>
<dbReference type="InterPro" id="IPR001296">
    <property type="entry name" value="Glyco_trans_1"/>
</dbReference>
<dbReference type="Proteomes" id="UP000078460">
    <property type="component" value="Unassembled WGS sequence"/>
</dbReference>
<accession>A0A175Y3H0</accession>
<dbReference type="EMBL" id="LQCK02000021">
    <property type="protein sequence ID" value="KZB94999.1"/>
    <property type="molecule type" value="Genomic_DNA"/>
</dbReference>
<dbReference type="InterPro" id="IPR028098">
    <property type="entry name" value="Glyco_trans_4-like_N"/>
</dbReference>
<dbReference type="PANTHER" id="PTHR45947">
    <property type="entry name" value="SULFOQUINOVOSYL TRANSFERASE SQD2"/>
    <property type="match status" value="1"/>
</dbReference>
<dbReference type="OrthoDB" id="9783380at2"/>
<gene>
    <name evidence="3" type="ORF">AVM11_17910</name>
</gene>
<dbReference type="Gene3D" id="3.40.50.2000">
    <property type="entry name" value="Glycogen Phosphorylase B"/>
    <property type="match status" value="2"/>
</dbReference>
<feature type="domain" description="Glycosyltransferase subfamily 4-like N-terminal" evidence="2">
    <location>
        <begin position="18"/>
        <end position="200"/>
    </location>
</feature>
<reference evidence="3" key="1">
    <citation type="submission" date="2016-03" db="EMBL/GenBank/DDBJ databases">
        <title>Sphingomonas melonis TY, whole genome shotgun sequencing.</title>
        <authorList>
            <person name="Wang H."/>
            <person name="Zhu P."/>
        </authorList>
    </citation>
    <scope>NUCLEOTIDE SEQUENCE [LARGE SCALE GENOMIC DNA]</scope>
    <source>
        <strain evidence="3">TY</strain>
    </source>
</reference>
<dbReference type="GO" id="GO:0016758">
    <property type="term" value="F:hexosyltransferase activity"/>
    <property type="evidence" value="ECO:0007669"/>
    <property type="project" value="TreeGrafter"/>
</dbReference>
<name>A0A175Y3H0_9SPHN</name>
<dbReference type="Pfam" id="PF13579">
    <property type="entry name" value="Glyco_trans_4_4"/>
    <property type="match status" value="1"/>
</dbReference>
<comment type="caution">
    <text evidence="3">The sequence shown here is derived from an EMBL/GenBank/DDBJ whole genome shotgun (WGS) entry which is preliminary data.</text>
</comment>
<evidence type="ECO:0000313" key="4">
    <source>
        <dbReference type="Proteomes" id="UP000078460"/>
    </source>
</evidence>
<evidence type="ECO:0000259" key="1">
    <source>
        <dbReference type="Pfam" id="PF00534"/>
    </source>
</evidence>
<dbReference type="AlphaFoldDB" id="A0A175Y3H0"/>
<keyword evidence="4" id="KW-1185">Reference proteome</keyword>
<evidence type="ECO:0000259" key="2">
    <source>
        <dbReference type="Pfam" id="PF13579"/>
    </source>
</evidence>
<sequence length="408" mass="45153">MHILFVTDNFPPETNAPASRTFEHARQWVREGHRVTVITCVPNFPKGRVFEGYRNRPWQCEQIEGVDVVRVWSFISANEGFALRVLDFMSFMASAMIAGLFVRRPDIVVATSPQFFTLIAGNWIRFWRRVPWVLELRDIWPESIKAVGAMRQSVVIRLLERIEMGLYRRADRIVIVARSFAGILAARGIDPGKIDVVTNGVDLSRFAPMASDALRARLGWSDRFVVGYIGTHGMAHALETLLGAANLLQADPQAHDVTIAFIGDGARKAALEADARNRGLSNVMFLPSVSKTEVVEHWGALDATVVHLRGTDLFRSVIPSKIFEAMAMGVPILMGVEGEACDIVLNARAGIAFEPESAQGLADAIRALRGDPALRHDMSASAVVAAPRFDRRNLAREFLEIMKGVVRG</sequence>
<dbReference type="STRING" id="621456.BJP26_13990"/>
<dbReference type="CDD" id="cd03794">
    <property type="entry name" value="GT4_WbuB-like"/>
    <property type="match status" value="1"/>
</dbReference>
<proteinExistence type="predicted"/>
<feature type="domain" description="Glycosyl transferase family 1" evidence="1">
    <location>
        <begin position="215"/>
        <end position="381"/>
    </location>
</feature>